<dbReference type="EMBL" id="JACOIK010000002">
    <property type="protein sequence ID" value="MBD1431813.1"/>
    <property type="molecule type" value="Genomic_DNA"/>
</dbReference>
<evidence type="ECO:0000259" key="1">
    <source>
        <dbReference type="Pfam" id="PF04230"/>
    </source>
</evidence>
<evidence type="ECO:0000313" key="2">
    <source>
        <dbReference type="EMBL" id="MBD1431813.1"/>
    </source>
</evidence>
<comment type="caution">
    <text evidence="2">The sequence shown here is derived from an EMBL/GenBank/DDBJ whole genome shotgun (WGS) entry which is preliminary data.</text>
</comment>
<dbReference type="RefSeq" id="WP_190992832.1">
    <property type="nucleotide sequence ID" value="NZ_JACOIK010000002.1"/>
</dbReference>
<accession>A0ABR7YKH0</accession>
<keyword evidence="2" id="KW-0808">Transferase</keyword>
<dbReference type="Proteomes" id="UP000602759">
    <property type="component" value="Unassembled WGS sequence"/>
</dbReference>
<dbReference type="GO" id="GO:0016740">
    <property type="term" value="F:transferase activity"/>
    <property type="evidence" value="ECO:0007669"/>
    <property type="project" value="UniProtKB-KW"/>
</dbReference>
<dbReference type="Pfam" id="PF04230">
    <property type="entry name" value="PS_pyruv_trans"/>
    <property type="match status" value="1"/>
</dbReference>
<feature type="domain" description="Polysaccharide pyruvyl transferase" evidence="1">
    <location>
        <begin position="14"/>
        <end position="300"/>
    </location>
</feature>
<proteinExistence type="predicted"/>
<organism evidence="2 3">
    <name type="scientific">Sphingobacterium micropteri</name>
    <dbReference type="NCBI Taxonomy" id="2763501"/>
    <lineage>
        <taxon>Bacteria</taxon>
        <taxon>Pseudomonadati</taxon>
        <taxon>Bacteroidota</taxon>
        <taxon>Sphingobacteriia</taxon>
        <taxon>Sphingobacteriales</taxon>
        <taxon>Sphingobacteriaceae</taxon>
        <taxon>Sphingobacterium</taxon>
    </lineage>
</organism>
<name>A0ABR7YKH0_9SPHI</name>
<keyword evidence="3" id="KW-1185">Reference proteome</keyword>
<dbReference type="InterPro" id="IPR007345">
    <property type="entry name" value="Polysacch_pyruvyl_Trfase"/>
</dbReference>
<sequence length="366" mass="42090">MKIGIMTFWESKNNYGQILQLFALQSYLKKIGHKPFLIKYYRIPESKVVSILKPVSILRYLKRTVKELFSRDYDKERQFDLFKKRHIIFGEDSYYSIGDLNKRPPHADAYVVGSDQVWNNKFSVSAEAFLLSFGGSNVRKVAYAASFGQTRLDNDTRTLFNKYIREFNAISVREKSGLTICDNLGVKEAKWVLDPTFLFSKEEWNDMLGLVDTSTNNTIFIYTLGNSEITDKDKFVDYAKQIDGVRVVHASANNDSSGKYRPTIPQWVGEIKNAKLVVTTSFHGMVFSLINNTNFIVLPNTGKAEGMNERVVSLLSYLGLIDHVITSFSKDSFDKILKKEMPWEEINEKLEKMNVLSKEFLHQSLK</sequence>
<protein>
    <submittedName>
        <fullName evidence="2">Polysaccharide pyruvyl transferase family protein</fullName>
    </submittedName>
</protein>
<gene>
    <name evidence="2" type="ORF">H8B06_03165</name>
</gene>
<evidence type="ECO:0000313" key="3">
    <source>
        <dbReference type="Proteomes" id="UP000602759"/>
    </source>
</evidence>
<reference evidence="2 3" key="1">
    <citation type="submission" date="2020-08" db="EMBL/GenBank/DDBJ databases">
        <title>Sphingobacterium sp. DN00404 isolated from aquaculture water.</title>
        <authorList>
            <person name="Zhang M."/>
        </authorList>
    </citation>
    <scope>NUCLEOTIDE SEQUENCE [LARGE SCALE GENOMIC DNA]</scope>
    <source>
        <strain evidence="2 3">DN00404</strain>
    </source>
</reference>